<feature type="transmembrane region" description="Helical" evidence="6">
    <location>
        <begin position="117"/>
        <end position="144"/>
    </location>
</feature>
<feature type="compositionally biased region" description="Basic and acidic residues" evidence="5">
    <location>
        <begin position="683"/>
        <end position="714"/>
    </location>
</feature>
<dbReference type="AlphaFoldDB" id="A0A841CVL9"/>
<keyword evidence="8" id="KW-1185">Reference proteome</keyword>
<dbReference type="PANTHER" id="PTHR47704:SF1">
    <property type="entry name" value="POTASSIUM TRANSPORTER KIMA"/>
    <property type="match status" value="1"/>
</dbReference>
<dbReference type="PANTHER" id="PTHR47704">
    <property type="entry name" value="POTASSIUM TRANSPORTER KIMA"/>
    <property type="match status" value="1"/>
</dbReference>
<evidence type="ECO:0000256" key="5">
    <source>
        <dbReference type="SAM" id="MobiDB-lite"/>
    </source>
</evidence>
<dbReference type="Proteomes" id="UP000547510">
    <property type="component" value="Unassembled WGS sequence"/>
</dbReference>
<accession>A0A841CVL9</accession>
<name>A0A841CVL9_9PSEU</name>
<feature type="transmembrane region" description="Helical" evidence="6">
    <location>
        <begin position="178"/>
        <end position="198"/>
    </location>
</feature>
<keyword evidence="3 6" id="KW-1133">Transmembrane helix</keyword>
<evidence type="ECO:0000313" key="7">
    <source>
        <dbReference type="EMBL" id="MBB5960067.1"/>
    </source>
</evidence>
<evidence type="ECO:0000256" key="4">
    <source>
        <dbReference type="ARBA" id="ARBA00023136"/>
    </source>
</evidence>
<dbReference type="GO" id="GO:0022857">
    <property type="term" value="F:transmembrane transporter activity"/>
    <property type="evidence" value="ECO:0007669"/>
    <property type="project" value="InterPro"/>
</dbReference>
<comment type="subcellular location">
    <subcellularLocation>
        <location evidence="1">Membrane</location>
        <topology evidence="1">Multi-pass membrane protein</topology>
    </subcellularLocation>
</comment>
<evidence type="ECO:0000256" key="6">
    <source>
        <dbReference type="SAM" id="Phobius"/>
    </source>
</evidence>
<organism evidence="7 8">
    <name type="scientific">Saccharothrix tamanrassetensis</name>
    <dbReference type="NCBI Taxonomy" id="1051531"/>
    <lineage>
        <taxon>Bacteria</taxon>
        <taxon>Bacillati</taxon>
        <taxon>Actinomycetota</taxon>
        <taxon>Actinomycetes</taxon>
        <taxon>Pseudonocardiales</taxon>
        <taxon>Pseudonocardiaceae</taxon>
        <taxon>Saccharothrix</taxon>
    </lineage>
</organism>
<feature type="transmembrane region" description="Helical" evidence="6">
    <location>
        <begin position="262"/>
        <end position="283"/>
    </location>
</feature>
<feature type="transmembrane region" description="Helical" evidence="6">
    <location>
        <begin position="370"/>
        <end position="392"/>
    </location>
</feature>
<evidence type="ECO:0000256" key="1">
    <source>
        <dbReference type="ARBA" id="ARBA00004141"/>
    </source>
</evidence>
<reference evidence="7 8" key="1">
    <citation type="submission" date="2020-08" db="EMBL/GenBank/DDBJ databases">
        <title>Genomic Encyclopedia of Type Strains, Phase III (KMG-III): the genomes of soil and plant-associated and newly described type strains.</title>
        <authorList>
            <person name="Whitman W."/>
        </authorList>
    </citation>
    <scope>NUCLEOTIDE SEQUENCE [LARGE SCALE GENOMIC DNA]</scope>
    <source>
        <strain evidence="7 8">CECT 8640</strain>
    </source>
</reference>
<keyword evidence="2 6" id="KW-0812">Transmembrane</keyword>
<dbReference type="Gene3D" id="1.20.1740.10">
    <property type="entry name" value="Amino acid/polyamine transporter I"/>
    <property type="match status" value="1"/>
</dbReference>
<sequence>MSKLATAAKRLLVGRPFRSDRLAHTLLPKRIALPVFASDAMSSVAYAPEEIFLVLSVAGLSAYTIAPWVGVVVVVVMLTVVASYRQNVHAYPSGGGDYEVATVNLGRRAGLTVASALLVDYILTVAVSIASAAANIGSAIPFVATHKVEFAVAAIVILTAINLRGIRESGSAFAIPTYAFMVGILIMIGYGLVRGLLLGDEMRAESAGLELRAEDDHLMGLAFMFLVLRAFSSGCAALTGVEAISNGVPAFRKPKSRNAASTLLAMGLIAVTMLMGLIVLAQLTGVRMAEDPKHQLVDAPADYEQKTMVAQIAGAVFEGFPVGFFFITGVTALILVLAANTAFNGFPVLGSILAQDRYLPRQLHTRGDRLAFSNGILFLAGAAIILVVAFDAEVTKLIQLYIVGVFVSFTMSQTGMIRHWNRMLASESDPAVRRRMRRSQAINAFGLLMTGSVLIVVLLTKFTKGAWIAIAVMAAIYALMTAIRRHYDRVAEELRQQERQRLLPARNHAMVLVSKLHMPTLRALAYAKATRPDVLEAVTVNVDDADTRRLVQDWEKENFKVPLKVIESPYREITKPVLDYVKRVRSDNPRDVVTVFIPEYVVGHWWEQVLHNQSALRLKGRLLFQPGVMVTSVPWQLASSRKVTHRDVVAPGAIRRGLDKRAPGARGTEAPGPRVPGGQARGTEARGTEARGPEARGQRERGQQERGQEEWNGK</sequence>
<gene>
    <name evidence="7" type="ORF">FHS29_006689</name>
</gene>
<protein>
    <submittedName>
        <fullName evidence="7">Amino acid transporter</fullName>
    </submittedName>
</protein>
<feature type="transmembrane region" description="Helical" evidence="6">
    <location>
        <begin position="150"/>
        <end position="166"/>
    </location>
</feature>
<keyword evidence="4 6" id="KW-0472">Membrane</keyword>
<evidence type="ECO:0000256" key="2">
    <source>
        <dbReference type="ARBA" id="ARBA00022692"/>
    </source>
</evidence>
<dbReference type="InterPro" id="IPR053153">
    <property type="entry name" value="APC_K+_Transporter"/>
</dbReference>
<dbReference type="EMBL" id="JACHJN010000013">
    <property type="protein sequence ID" value="MBB5960067.1"/>
    <property type="molecule type" value="Genomic_DNA"/>
</dbReference>
<feature type="transmembrane region" description="Helical" evidence="6">
    <location>
        <begin position="324"/>
        <end position="349"/>
    </location>
</feature>
<feature type="transmembrane region" description="Helical" evidence="6">
    <location>
        <begin position="218"/>
        <end position="241"/>
    </location>
</feature>
<dbReference type="InterPro" id="IPR002293">
    <property type="entry name" value="AA/rel_permease1"/>
</dbReference>
<evidence type="ECO:0000313" key="8">
    <source>
        <dbReference type="Proteomes" id="UP000547510"/>
    </source>
</evidence>
<feature type="region of interest" description="Disordered" evidence="5">
    <location>
        <begin position="650"/>
        <end position="714"/>
    </location>
</feature>
<comment type="caution">
    <text evidence="7">The sequence shown here is derived from an EMBL/GenBank/DDBJ whole genome shotgun (WGS) entry which is preliminary data.</text>
</comment>
<feature type="transmembrane region" description="Helical" evidence="6">
    <location>
        <begin position="51"/>
        <end position="81"/>
    </location>
</feature>
<evidence type="ECO:0000256" key="3">
    <source>
        <dbReference type="ARBA" id="ARBA00022989"/>
    </source>
</evidence>
<dbReference type="RefSeq" id="WP_184697792.1">
    <property type="nucleotide sequence ID" value="NZ_JACHJN010000013.1"/>
</dbReference>
<feature type="transmembrane region" description="Helical" evidence="6">
    <location>
        <begin position="441"/>
        <end position="459"/>
    </location>
</feature>
<feature type="transmembrane region" description="Helical" evidence="6">
    <location>
        <begin position="398"/>
        <end position="420"/>
    </location>
</feature>
<proteinExistence type="predicted"/>
<feature type="transmembrane region" description="Helical" evidence="6">
    <location>
        <begin position="465"/>
        <end position="483"/>
    </location>
</feature>
<dbReference type="GO" id="GO:0016020">
    <property type="term" value="C:membrane"/>
    <property type="evidence" value="ECO:0007669"/>
    <property type="project" value="UniProtKB-SubCell"/>
</dbReference>
<dbReference type="Pfam" id="PF13520">
    <property type="entry name" value="AA_permease_2"/>
    <property type="match status" value="1"/>
</dbReference>